<evidence type="ECO:0000256" key="2">
    <source>
        <dbReference type="ARBA" id="ARBA00022676"/>
    </source>
</evidence>
<gene>
    <name evidence="18" type="ORF">QI031_24150</name>
</gene>
<proteinExistence type="inferred from homology"/>
<keyword evidence="4 17" id="KW-0812">Transmembrane</keyword>
<keyword evidence="19" id="KW-1185">Reference proteome</keyword>
<keyword evidence="7 17" id="KW-1133">Transmembrane helix</keyword>
<comment type="function">
    <text evidence="16">Peptidoglycan polymerase that is essential for cell division.</text>
</comment>
<dbReference type="GO" id="GO:0008360">
    <property type="term" value="P:regulation of cell shape"/>
    <property type="evidence" value="ECO:0007669"/>
    <property type="project" value="UniProtKB-KW"/>
</dbReference>
<evidence type="ECO:0000256" key="11">
    <source>
        <dbReference type="ARBA" id="ARBA00038053"/>
    </source>
</evidence>
<name>A0AAJ6NQP1_9CYAN</name>
<evidence type="ECO:0000256" key="6">
    <source>
        <dbReference type="ARBA" id="ARBA00022984"/>
    </source>
</evidence>
<keyword evidence="5" id="KW-0133">Cell shape</keyword>
<evidence type="ECO:0000256" key="13">
    <source>
        <dbReference type="ARBA" id="ARBA00041418"/>
    </source>
</evidence>
<keyword evidence="3" id="KW-0808">Transferase</keyword>
<dbReference type="GO" id="GO:0009252">
    <property type="term" value="P:peptidoglycan biosynthetic process"/>
    <property type="evidence" value="ECO:0007669"/>
    <property type="project" value="UniProtKB-KW"/>
</dbReference>
<feature type="transmembrane region" description="Helical" evidence="17">
    <location>
        <begin position="62"/>
        <end position="80"/>
    </location>
</feature>
<dbReference type="AlphaFoldDB" id="A0AAJ6NQP1"/>
<keyword evidence="6" id="KW-0573">Peptidoglycan synthesis</keyword>
<dbReference type="PANTHER" id="PTHR30474">
    <property type="entry name" value="CELL CYCLE PROTEIN"/>
    <property type="match status" value="1"/>
</dbReference>
<dbReference type="PANTHER" id="PTHR30474:SF2">
    <property type="entry name" value="PEPTIDOGLYCAN GLYCOSYLTRANSFERASE FTSW-RELATED"/>
    <property type="match status" value="1"/>
</dbReference>
<evidence type="ECO:0000256" key="7">
    <source>
        <dbReference type="ARBA" id="ARBA00022989"/>
    </source>
</evidence>
<evidence type="ECO:0000313" key="19">
    <source>
        <dbReference type="Proteomes" id="UP001223520"/>
    </source>
</evidence>
<comment type="catalytic activity">
    <reaction evidence="15">
        <text>[GlcNAc-(1-&gt;4)-Mur2Ac(oyl-L-Ala-gamma-D-Glu-L-Lys-D-Ala-D-Ala)](n)-di-trans,octa-cis-undecaprenyl diphosphate + beta-D-GlcNAc-(1-&gt;4)-Mur2Ac(oyl-L-Ala-gamma-D-Glu-L-Lys-D-Ala-D-Ala)-di-trans,octa-cis-undecaprenyl diphosphate = [GlcNAc-(1-&gt;4)-Mur2Ac(oyl-L-Ala-gamma-D-Glu-L-Lys-D-Ala-D-Ala)](n+1)-di-trans,octa-cis-undecaprenyl diphosphate + di-trans,octa-cis-undecaprenyl diphosphate + H(+)</text>
        <dbReference type="Rhea" id="RHEA:23708"/>
        <dbReference type="Rhea" id="RHEA-COMP:9602"/>
        <dbReference type="Rhea" id="RHEA-COMP:9603"/>
        <dbReference type="ChEBI" id="CHEBI:15378"/>
        <dbReference type="ChEBI" id="CHEBI:58405"/>
        <dbReference type="ChEBI" id="CHEBI:60033"/>
        <dbReference type="ChEBI" id="CHEBI:78435"/>
        <dbReference type="EC" id="2.4.99.28"/>
    </reaction>
</comment>
<evidence type="ECO:0000256" key="1">
    <source>
        <dbReference type="ARBA" id="ARBA00004141"/>
    </source>
</evidence>
<dbReference type="GO" id="GO:0005886">
    <property type="term" value="C:plasma membrane"/>
    <property type="evidence" value="ECO:0007669"/>
    <property type="project" value="TreeGrafter"/>
</dbReference>
<evidence type="ECO:0000256" key="3">
    <source>
        <dbReference type="ARBA" id="ARBA00022679"/>
    </source>
</evidence>
<dbReference type="EMBL" id="CP124543">
    <property type="protein sequence ID" value="WGV24827.1"/>
    <property type="molecule type" value="Genomic_DNA"/>
</dbReference>
<feature type="transmembrane region" description="Helical" evidence="17">
    <location>
        <begin position="348"/>
        <end position="367"/>
    </location>
</feature>
<dbReference type="RefSeq" id="WP_281482139.1">
    <property type="nucleotide sequence ID" value="NZ_CP124543.1"/>
</dbReference>
<evidence type="ECO:0000256" key="15">
    <source>
        <dbReference type="ARBA" id="ARBA00049902"/>
    </source>
</evidence>
<dbReference type="GO" id="GO:0051301">
    <property type="term" value="P:cell division"/>
    <property type="evidence" value="ECO:0007669"/>
    <property type="project" value="InterPro"/>
</dbReference>
<comment type="similarity">
    <text evidence="11">Belongs to the SEDS family. FtsW subfamily.</text>
</comment>
<feature type="transmembrane region" description="Helical" evidence="17">
    <location>
        <begin position="282"/>
        <end position="303"/>
    </location>
</feature>
<evidence type="ECO:0000256" key="12">
    <source>
        <dbReference type="ARBA" id="ARBA00041185"/>
    </source>
</evidence>
<dbReference type="EC" id="2.4.99.28" evidence="14"/>
<feature type="transmembrane region" description="Helical" evidence="17">
    <location>
        <begin position="150"/>
        <end position="169"/>
    </location>
</feature>
<feature type="transmembrane region" description="Helical" evidence="17">
    <location>
        <begin position="23"/>
        <end position="42"/>
    </location>
</feature>
<dbReference type="KEGG" id="hbq:QI031_24150"/>
<protein>
    <recommendedName>
        <fullName evidence="12">Probable peptidoglycan glycosyltransferase FtsW</fullName>
        <ecNumber evidence="14">2.4.99.28</ecNumber>
    </recommendedName>
    <alternativeName>
        <fullName evidence="13">Cell division protein FtsW</fullName>
    </alternativeName>
    <alternativeName>
        <fullName evidence="10">Cell wall polymerase</fullName>
    </alternativeName>
    <alternativeName>
        <fullName evidence="9">Peptidoglycan polymerase</fullName>
    </alternativeName>
</protein>
<keyword evidence="8 17" id="KW-0472">Membrane</keyword>
<evidence type="ECO:0000256" key="10">
    <source>
        <dbReference type="ARBA" id="ARBA00033270"/>
    </source>
</evidence>
<feature type="transmembrane region" description="Helical" evidence="17">
    <location>
        <begin position="315"/>
        <end position="336"/>
    </location>
</feature>
<dbReference type="GO" id="GO:0032153">
    <property type="term" value="C:cell division site"/>
    <property type="evidence" value="ECO:0007669"/>
    <property type="project" value="TreeGrafter"/>
</dbReference>
<evidence type="ECO:0000313" key="18">
    <source>
        <dbReference type="EMBL" id="WGV24827.1"/>
    </source>
</evidence>
<evidence type="ECO:0000256" key="9">
    <source>
        <dbReference type="ARBA" id="ARBA00032370"/>
    </source>
</evidence>
<dbReference type="Proteomes" id="UP001223520">
    <property type="component" value="Chromosome"/>
</dbReference>
<evidence type="ECO:0000256" key="5">
    <source>
        <dbReference type="ARBA" id="ARBA00022960"/>
    </source>
</evidence>
<sequence>MNLRRLIPIFDNSVSSWALEARLLRWLTLIWLFVGLIMLFSASYAVADARQGDGLYYFKRQILWVLVSLIGFNIIVNLPLRKILRVSHWFLALFLILIFVTLIPGLGKKAFDAARWIAIGPVPIQPSELIKPFLVLQSARLFGQWERLTWRVRFTWLGIFCLVLLGIIAQPNLSTTALCGMTIWLIALAAGLPYKYLGGTALGGIVLATLSISIKEYQRKRVMSFLNPWADATGDGYQLVQSLLAVGSGKTWGAGYGLSQQKLFYLPIQDTDFIFAVFAEEFGFVGSMALLILLALFATLGLIVALKAKNPVNRLVAIGVTILMVGQSLLHIGVATGSLPTTGLPLPMFSYGGNSMIASLVAAGLLIRVARESSEAEVLPLRRTRENKPQRRIFQKTKR</sequence>
<dbReference type="Pfam" id="PF01098">
    <property type="entry name" value="FTSW_RODA_SPOVE"/>
    <property type="match status" value="1"/>
</dbReference>
<evidence type="ECO:0000256" key="17">
    <source>
        <dbReference type="SAM" id="Phobius"/>
    </source>
</evidence>
<dbReference type="InterPro" id="IPR001182">
    <property type="entry name" value="FtsW/RodA"/>
</dbReference>
<evidence type="ECO:0000256" key="4">
    <source>
        <dbReference type="ARBA" id="ARBA00022692"/>
    </source>
</evidence>
<comment type="subcellular location">
    <subcellularLocation>
        <location evidence="1">Membrane</location>
        <topology evidence="1">Multi-pass membrane protein</topology>
    </subcellularLocation>
</comment>
<dbReference type="GO" id="GO:0015648">
    <property type="term" value="F:lipid-linked peptidoglycan transporter activity"/>
    <property type="evidence" value="ECO:0007669"/>
    <property type="project" value="TreeGrafter"/>
</dbReference>
<feature type="transmembrane region" description="Helical" evidence="17">
    <location>
        <begin position="86"/>
        <end position="106"/>
    </location>
</feature>
<evidence type="ECO:0000256" key="8">
    <source>
        <dbReference type="ARBA" id="ARBA00023136"/>
    </source>
</evidence>
<reference evidence="18 19" key="1">
    <citation type="journal article" date="2023" name="Limnol Oceanogr Lett">
        <title>Environmental adaptations by the intertidal Antarctic cyanobacterium Halotia branconii CENA392 as revealed using long-read genome sequencing.</title>
        <authorList>
            <person name="Dextro R.B."/>
            <person name="Delbaje E."/>
            <person name="Freitas P.N.N."/>
            <person name="Geraldes V."/>
            <person name="Pinto E."/>
            <person name="Long P.F."/>
            <person name="Fiore M.F."/>
        </authorList>
    </citation>
    <scope>NUCLEOTIDE SEQUENCE [LARGE SCALE GENOMIC DNA]</scope>
    <source>
        <strain evidence="18 19">CENA392</strain>
    </source>
</reference>
<keyword evidence="2" id="KW-0328">Glycosyltransferase</keyword>
<evidence type="ECO:0000256" key="16">
    <source>
        <dbReference type="ARBA" id="ARBA00049966"/>
    </source>
</evidence>
<evidence type="ECO:0000256" key="14">
    <source>
        <dbReference type="ARBA" id="ARBA00044770"/>
    </source>
</evidence>
<dbReference type="GO" id="GO:0008955">
    <property type="term" value="F:peptidoglycan glycosyltransferase activity"/>
    <property type="evidence" value="ECO:0007669"/>
    <property type="project" value="UniProtKB-EC"/>
</dbReference>
<organism evidence="18 19">
    <name type="scientific">Halotia branconii CENA392</name>
    <dbReference type="NCBI Taxonomy" id="1539056"/>
    <lineage>
        <taxon>Bacteria</taxon>
        <taxon>Bacillati</taxon>
        <taxon>Cyanobacteriota</taxon>
        <taxon>Cyanophyceae</taxon>
        <taxon>Nostocales</taxon>
        <taxon>Nodulariaceae</taxon>
        <taxon>Halotia</taxon>
    </lineage>
</organism>
<accession>A0AAJ6NQP1</accession>